<dbReference type="EMBL" id="RBKS01000001">
    <property type="protein sequence ID" value="RKR74833.1"/>
    <property type="molecule type" value="Genomic_DNA"/>
</dbReference>
<reference evidence="2 3" key="1">
    <citation type="submission" date="2018-10" db="EMBL/GenBank/DDBJ databases">
        <title>Sequencing the genomes of 1000 actinobacteria strains.</title>
        <authorList>
            <person name="Klenk H.-P."/>
        </authorList>
    </citation>
    <scope>NUCLEOTIDE SEQUENCE [LARGE SCALE GENOMIC DNA]</scope>
    <source>
        <strain evidence="2 3">DSM 17894</strain>
    </source>
</reference>
<evidence type="ECO:0000313" key="3">
    <source>
        <dbReference type="Proteomes" id="UP000280008"/>
    </source>
</evidence>
<organism evidence="2 3">
    <name type="scientific">Frondihabitans australicus</name>
    <dbReference type="NCBI Taxonomy" id="386892"/>
    <lineage>
        <taxon>Bacteria</taxon>
        <taxon>Bacillati</taxon>
        <taxon>Actinomycetota</taxon>
        <taxon>Actinomycetes</taxon>
        <taxon>Micrococcales</taxon>
        <taxon>Microbacteriaceae</taxon>
        <taxon>Frondihabitans</taxon>
    </lineage>
</organism>
<proteinExistence type="predicted"/>
<feature type="region of interest" description="Disordered" evidence="1">
    <location>
        <begin position="1"/>
        <end position="20"/>
    </location>
</feature>
<keyword evidence="3" id="KW-1185">Reference proteome</keyword>
<evidence type="ECO:0000256" key="1">
    <source>
        <dbReference type="SAM" id="MobiDB-lite"/>
    </source>
</evidence>
<accession>A0A495IFP6</accession>
<name>A0A495IFP6_9MICO</name>
<protein>
    <submittedName>
        <fullName evidence="2">Uncharacterized protein</fullName>
    </submittedName>
</protein>
<evidence type="ECO:0000313" key="2">
    <source>
        <dbReference type="EMBL" id="RKR74833.1"/>
    </source>
</evidence>
<sequence>MLRDTGVSLAMSTSSSADTLASRASVATDALAWKGVDVAAGEHRSYYDLALADDDWSDY</sequence>
<dbReference type="AlphaFoldDB" id="A0A495IFP6"/>
<dbReference type="Proteomes" id="UP000280008">
    <property type="component" value="Unassembled WGS sequence"/>
</dbReference>
<gene>
    <name evidence="2" type="ORF">C8E83_1964</name>
</gene>
<comment type="caution">
    <text evidence="2">The sequence shown here is derived from an EMBL/GenBank/DDBJ whole genome shotgun (WGS) entry which is preliminary data.</text>
</comment>
<feature type="compositionally biased region" description="Polar residues" evidence="1">
    <location>
        <begin position="10"/>
        <end position="19"/>
    </location>
</feature>